<name>A0A6M4G7D9_SPHYA</name>
<evidence type="ECO:0000313" key="1">
    <source>
        <dbReference type="EMBL" id="QJR02866.1"/>
    </source>
</evidence>
<dbReference type="EMBL" id="CP053021">
    <property type="protein sequence ID" value="QJR02866.1"/>
    <property type="molecule type" value="Genomic_DNA"/>
</dbReference>
<sequence>MASAIENGMTLWMWPLMATQLAYDWVETMTSAQSVIDARMPVISVAWANPFTADYRELAQMVTEKTNAFGQSQQTISAAQGKVRRAGEANARALGRLSGGGWLGWSEWKQVVERNLEIATTLAMLPTTALAPIHSKATANARRLSRF</sequence>
<gene>
    <name evidence="1" type="ORF">HH800_12180</name>
</gene>
<evidence type="ECO:0008006" key="3">
    <source>
        <dbReference type="Google" id="ProtNLM"/>
    </source>
</evidence>
<accession>A0A6M4G7D9</accession>
<organism evidence="1 2">
    <name type="scientific">Sphingobium yanoikuyae</name>
    <name type="common">Sphingomonas yanoikuyae</name>
    <dbReference type="NCBI Taxonomy" id="13690"/>
    <lineage>
        <taxon>Bacteria</taxon>
        <taxon>Pseudomonadati</taxon>
        <taxon>Pseudomonadota</taxon>
        <taxon>Alphaproteobacteria</taxon>
        <taxon>Sphingomonadales</taxon>
        <taxon>Sphingomonadaceae</taxon>
        <taxon>Sphingobium</taxon>
    </lineage>
</organism>
<protein>
    <recommendedName>
        <fullName evidence="3">Phasin family protein</fullName>
    </recommendedName>
</protein>
<reference evidence="1 2" key="1">
    <citation type="submission" date="2020-04" db="EMBL/GenBank/DDBJ databases">
        <title>The Whole Genome Analysis of High salt-tolerant Sphingobium yanoikuyae YC-XJ2 with Aryl organophosphorus flame retardants (aryl-OPFRs)-degrading capacity and characteristics of Related phosphotriesterase.</title>
        <authorList>
            <person name="Li X."/>
        </authorList>
    </citation>
    <scope>NUCLEOTIDE SEQUENCE [LARGE SCALE GENOMIC DNA]</scope>
    <source>
        <strain evidence="1 2">YC-XJ2</strain>
    </source>
</reference>
<dbReference type="AlphaFoldDB" id="A0A6M4G7D9"/>
<dbReference type="RefSeq" id="WP_169861228.1">
    <property type="nucleotide sequence ID" value="NZ_CP053021.1"/>
</dbReference>
<proteinExistence type="predicted"/>
<dbReference type="Proteomes" id="UP000502611">
    <property type="component" value="Chromosome"/>
</dbReference>
<evidence type="ECO:0000313" key="2">
    <source>
        <dbReference type="Proteomes" id="UP000502611"/>
    </source>
</evidence>